<accession>A0A8K0RCC8</accession>
<keyword evidence="2" id="KW-0812">Transmembrane</keyword>
<gene>
    <name evidence="4" type="ORF">FB567DRAFT_590684</name>
</gene>
<dbReference type="PANTHER" id="PTHR34883:SF8">
    <property type="entry name" value="EXTRACELLULAR SERINE-RICH PROTEIN (AFU_ORTHOLOGUE AFUA_6G00670)"/>
    <property type="match status" value="1"/>
</dbReference>
<dbReference type="Proteomes" id="UP000813461">
    <property type="component" value="Unassembled WGS sequence"/>
</dbReference>
<organism evidence="4 5">
    <name type="scientific">Paraphoma chrysanthemicola</name>
    <dbReference type="NCBI Taxonomy" id="798071"/>
    <lineage>
        <taxon>Eukaryota</taxon>
        <taxon>Fungi</taxon>
        <taxon>Dikarya</taxon>
        <taxon>Ascomycota</taxon>
        <taxon>Pezizomycotina</taxon>
        <taxon>Dothideomycetes</taxon>
        <taxon>Pleosporomycetidae</taxon>
        <taxon>Pleosporales</taxon>
        <taxon>Pleosporineae</taxon>
        <taxon>Phaeosphaeriaceae</taxon>
        <taxon>Paraphoma</taxon>
    </lineage>
</organism>
<sequence length="359" mass="37609">MPFSWTSAMAFALSSSYFALSVTAQAVDTFYTSGVPIAAAATTTTTAQGASSTPQVHIIKAGAGGFKFEPQQITNVAIGDVVSFEFYPPDHSVARAEFGSACVPYEYSHRDKKGFWSGTQYVDTMAEITTYNITINSTEPIFFYCAAPNSCKGELMVGAINPNSTQTLAAQIQSAKSATLQLAPGDAIPREGGASSTPTSTSGPPSQQNPTPPHKLSTTIIVGIIVGIVAFIGLCAALFFFIGRSKSLKEIVRKHDEGAQMKPVGVGVVGNSGYSELGVAMHQFPVPPQTPQSGYQNEGAWGSPAPAYSSPVVGHAGLHFSDQKGAQGGVVELPSPTLGRQEFVAELDGGYVGGQEKRR</sequence>
<proteinExistence type="predicted"/>
<feature type="signal peptide" evidence="3">
    <location>
        <begin position="1"/>
        <end position="24"/>
    </location>
</feature>
<dbReference type="InterPro" id="IPR052953">
    <property type="entry name" value="Ser-rich/MCO-related"/>
</dbReference>
<feature type="transmembrane region" description="Helical" evidence="2">
    <location>
        <begin position="220"/>
        <end position="243"/>
    </location>
</feature>
<dbReference type="PANTHER" id="PTHR34883">
    <property type="entry name" value="SERINE-RICH PROTEIN, PUTATIVE-RELATED-RELATED"/>
    <property type="match status" value="1"/>
</dbReference>
<dbReference type="SUPFAM" id="SSF49503">
    <property type="entry name" value="Cupredoxins"/>
    <property type="match status" value="1"/>
</dbReference>
<name>A0A8K0RCC8_9PLEO</name>
<keyword evidence="2" id="KW-1133">Transmembrane helix</keyword>
<dbReference type="Gene3D" id="2.60.40.420">
    <property type="entry name" value="Cupredoxins - blue copper proteins"/>
    <property type="match status" value="1"/>
</dbReference>
<feature type="chain" id="PRO_5035435930" description="Extracellular serine-rich protein" evidence="3">
    <location>
        <begin position="25"/>
        <end position="359"/>
    </location>
</feature>
<dbReference type="InterPro" id="IPR008972">
    <property type="entry name" value="Cupredoxin"/>
</dbReference>
<evidence type="ECO:0000256" key="3">
    <source>
        <dbReference type="SAM" id="SignalP"/>
    </source>
</evidence>
<feature type="region of interest" description="Disordered" evidence="1">
    <location>
        <begin position="186"/>
        <end position="214"/>
    </location>
</feature>
<keyword evidence="5" id="KW-1185">Reference proteome</keyword>
<evidence type="ECO:0000256" key="2">
    <source>
        <dbReference type="SAM" id="Phobius"/>
    </source>
</evidence>
<keyword evidence="3" id="KW-0732">Signal</keyword>
<protein>
    <recommendedName>
        <fullName evidence="6">Extracellular serine-rich protein</fullName>
    </recommendedName>
</protein>
<reference evidence="4" key="1">
    <citation type="journal article" date="2021" name="Nat. Commun.">
        <title>Genetic determinants of endophytism in the Arabidopsis root mycobiome.</title>
        <authorList>
            <person name="Mesny F."/>
            <person name="Miyauchi S."/>
            <person name="Thiergart T."/>
            <person name="Pickel B."/>
            <person name="Atanasova L."/>
            <person name="Karlsson M."/>
            <person name="Huettel B."/>
            <person name="Barry K.W."/>
            <person name="Haridas S."/>
            <person name="Chen C."/>
            <person name="Bauer D."/>
            <person name="Andreopoulos W."/>
            <person name="Pangilinan J."/>
            <person name="LaButti K."/>
            <person name="Riley R."/>
            <person name="Lipzen A."/>
            <person name="Clum A."/>
            <person name="Drula E."/>
            <person name="Henrissat B."/>
            <person name="Kohler A."/>
            <person name="Grigoriev I.V."/>
            <person name="Martin F.M."/>
            <person name="Hacquard S."/>
        </authorList>
    </citation>
    <scope>NUCLEOTIDE SEQUENCE</scope>
    <source>
        <strain evidence="4">MPI-SDFR-AT-0120</strain>
    </source>
</reference>
<evidence type="ECO:0000256" key="1">
    <source>
        <dbReference type="SAM" id="MobiDB-lite"/>
    </source>
</evidence>
<evidence type="ECO:0000313" key="5">
    <source>
        <dbReference type="Proteomes" id="UP000813461"/>
    </source>
</evidence>
<comment type="caution">
    <text evidence="4">The sequence shown here is derived from an EMBL/GenBank/DDBJ whole genome shotgun (WGS) entry which is preliminary data.</text>
</comment>
<evidence type="ECO:0008006" key="6">
    <source>
        <dbReference type="Google" id="ProtNLM"/>
    </source>
</evidence>
<evidence type="ECO:0000313" key="4">
    <source>
        <dbReference type="EMBL" id="KAH7089893.1"/>
    </source>
</evidence>
<dbReference type="EMBL" id="JAGMVJ010000006">
    <property type="protein sequence ID" value="KAH7089893.1"/>
    <property type="molecule type" value="Genomic_DNA"/>
</dbReference>
<dbReference type="AlphaFoldDB" id="A0A8K0RCC8"/>
<feature type="compositionally biased region" description="Low complexity" evidence="1">
    <location>
        <begin position="195"/>
        <end position="209"/>
    </location>
</feature>
<dbReference type="OrthoDB" id="2331100at2759"/>
<keyword evidence="2" id="KW-0472">Membrane</keyword>